<dbReference type="GO" id="GO:0008448">
    <property type="term" value="F:N-acetylglucosamine-6-phosphate deacetylase activity"/>
    <property type="evidence" value="ECO:0007669"/>
    <property type="project" value="TreeGrafter"/>
</dbReference>
<accession>A0A5N3PE88</accession>
<protein>
    <submittedName>
        <fullName evidence="5">Beta-aspartyl-peptidase</fullName>
        <ecNumber evidence="5">3.4.19.5</ecNumber>
    </submittedName>
</protein>
<evidence type="ECO:0000256" key="1">
    <source>
        <dbReference type="ARBA" id="ARBA00010716"/>
    </source>
</evidence>
<evidence type="ECO:0000313" key="6">
    <source>
        <dbReference type="Proteomes" id="UP000325684"/>
    </source>
</evidence>
<dbReference type="SUPFAM" id="SSF51338">
    <property type="entry name" value="Composite domain of metallo-dependent hydrolases"/>
    <property type="match status" value="1"/>
</dbReference>
<dbReference type="InterPro" id="IPR011059">
    <property type="entry name" value="Metal-dep_hydrolase_composite"/>
</dbReference>
<dbReference type="EC" id="3.4.19.5" evidence="5"/>
<dbReference type="GO" id="GO:0006046">
    <property type="term" value="P:N-acetylglucosamine catabolic process"/>
    <property type="evidence" value="ECO:0007669"/>
    <property type="project" value="TreeGrafter"/>
</dbReference>
<sequence length="462" mass="49012">MGLDGRRVLEKPLYRSDRRQRHAARPPSLKSLHQRVSAGQELRPDHAIGVPGSVSGYPHHAIGQSAVLNHSPQETGLVIEGGELFAPESFGVASIAAIAGVTTWIGEGATDRLAGLPGLKTIDARGMRIIPGLIDQHIHFLGGGDANGPLGRVPELTPDMLLSTGTTTAVGVLGVDNETRDLRLLLRKAHELRNSGVSAYLYSGGMPLPARHLMGSVCADVSFIDQVIGAKSAVAERLHPNRSWHDLAELAGELMRARALSGKAAVLHCHVGSLPEAIEPLMRLVTELGMPPDQIVPTHVNRTPDFSPVFGQAIAFAKNGGTIDMTCCVSRIDGNLAGVDVPEAVKHCLEEGVPLGNITISTDGNIPATVRDIKGRALGYRVVPPSVLFRDVMRLVHESGLALEKALTLATTNVARVLGLAGRKGQIALGHDADYVLLGPDDSIQMVIARGRIVFRRGEQGA</sequence>
<dbReference type="OrthoDB" id="9765769at2"/>
<evidence type="ECO:0000313" key="5">
    <source>
        <dbReference type="EMBL" id="KAB0268046.1"/>
    </source>
</evidence>
<dbReference type="Pfam" id="PF01979">
    <property type="entry name" value="Amidohydro_1"/>
    <property type="match status" value="1"/>
</dbReference>
<comment type="similarity">
    <text evidence="1">Belongs to the metallo-dependent hydrolases superfamily. NagA family.</text>
</comment>
<feature type="region of interest" description="Disordered" evidence="3">
    <location>
        <begin position="9"/>
        <end position="40"/>
    </location>
</feature>
<dbReference type="GO" id="GO:0008798">
    <property type="term" value="F:beta-aspartyl-peptidase activity"/>
    <property type="evidence" value="ECO:0007669"/>
    <property type="project" value="UniProtKB-EC"/>
</dbReference>
<reference evidence="5 6" key="1">
    <citation type="journal article" date="2019" name="Microorganisms">
        <title>Genome Insights into the Novel Species Microvirga brassicacearum, a Rapeseed Endophyte with Biotechnological Potential.</title>
        <authorList>
            <person name="Jimenez-Gomez A."/>
            <person name="Saati-Santamaria Z."/>
            <person name="Igual J.M."/>
            <person name="Rivas R."/>
            <person name="Mateos P.F."/>
            <person name="Garcia-Fraile P."/>
        </authorList>
    </citation>
    <scope>NUCLEOTIDE SEQUENCE [LARGE SCALE GENOMIC DNA]</scope>
    <source>
        <strain evidence="5 6">CDVBN77</strain>
    </source>
</reference>
<dbReference type="AlphaFoldDB" id="A0A5N3PE88"/>
<evidence type="ECO:0000259" key="4">
    <source>
        <dbReference type="Pfam" id="PF01979"/>
    </source>
</evidence>
<dbReference type="Proteomes" id="UP000325684">
    <property type="component" value="Unassembled WGS sequence"/>
</dbReference>
<dbReference type="PANTHER" id="PTHR11113:SF14">
    <property type="entry name" value="N-ACETYLGLUCOSAMINE-6-PHOSPHATE DEACETYLASE"/>
    <property type="match status" value="1"/>
</dbReference>
<proteinExistence type="inferred from homology"/>
<keyword evidence="6" id="KW-1185">Reference proteome</keyword>
<dbReference type="Gene3D" id="3.20.20.140">
    <property type="entry name" value="Metal-dependent hydrolases"/>
    <property type="match status" value="1"/>
</dbReference>
<dbReference type="EMBL" id="VCMV01000009">
    <property type="protein sequence ID" value="KAB0268046.1"/>
    <property type="molecule type" value="Genomic_DNA"/>
</dbReference>
<feature type="domain" description="Amidohydrolase-related" evidence="4">
    <location>
        <begin position="129"/>
        <end position="454"/>
    </location>
</feature>
<dbReference type="InterPro" id="IPR006680">
    <property type="entry name" value="Amidohydro-rel"/>
</dbReference>
<comment type="caution">
    <text evidence="5">The sequence shown here is derived from an EMBL/GenBank/DDBJ whole genome shotgun (WGS) entry which is preliminary data.</text>
</comment>
<dbReference type="InterPro" id="IPR032466">
    <property type="entry name" value="Metal_Hydrolase"/>
</dbReference>
<evidence type="ECO:0000256" key="3">
    <source>
        <dbReference type="SAM" id="MobiDB-lite"/>
    </source>
</evidence>
<organism evidence="5 6">
    <name type="scientific">Microvirga brassicacearum</name>
    <dbReference type="NCBI Taxonomy" id="2580413"/>
    <lineage>
        <taxon>Bacteria</taxon>
        <taxon>Pseudomonadati</taxon>
        <taxon>Pseudomonadota</taxon>
        <taxon>Alphaproteobacteria</taxon>
        <taxon>Hyphomicrobiales</taxon>
        <taxon>Methylobacteriaceae</taxon>
        <taxon>Microvirga</taxon>
    </lineage>
</organism>
<name>A0A5N3PE88_9HYPH</name>
<evidence type="ECO:0000256" key="2">
    <source>
        <dbReference type="ARBA" id="ARBA00022801"/>
    </source>
</evidence>
<dbReference type="SUPFAM" id="SSF51556">
    <property type="entry name" value="Metallo-dependent hydrolases"/>
    <property type="match status" value="1"/>
</dbReference>
<dbReference type="Gene3D" id="2.30.40.10">
    <property type="entry name" value="Urease, subunit C, domain 1"/>
    <property type="match status" value="1"/>
</dbReference>
<keyword evidence="2 5" id="KW-0378">Hydrolase</keyword>
<gene>
    <name evidence="5" type="ORF">FEZ63_06675</name>
</gene>
<dbReference type="PANTHER" id="PTHR11113">
    <property type="entry name" value="N-ACETYLGLUCOSAMINE-6-PHOSPHATE DEACETYLASE"/>
    <property type="match status" value="1"/>
</dbReference>